<name>K1T1V0_9ZZZZ</name>
<dbReference type="EMBL" id="AJWZ01004981">
    <property type="protein sequence ID" value="EKC63858.1"/>
    <property type="molecule type" value="Genomic_DNA"/>
</dbReference>
<dbReference type="Pfam" id="PF00497">
    <property type="entry name" value="SBP_bac_3"/>
    <property type="match status" value="1"/>
</dbReference>
<proteinExistence type="predicted"/>
<dbReference type="PANTHER" id="PTHR35936">
    <property type="entry name" value="MEMBRANE-BOUND LYTIC MUREIN TRANSGLYCOSYLASE F"/>
    <property type="match status" value="1"/>
</dbReference>
<dbReference type="AlphaFoldDB" id="K1T1V0"/>
<feature type="non-terminal residue" evidence="3">
    <location>
        <position position="236"/>
    </location>
</feature>
<reference evidence="3" key="1">
    <citation type="journal article" date="2013" name="Environ. Microbiol.">
        <title>Microbiota from the distal guts of lean and obese adolescents exhibit partial functional redundancy besides clear differences in community structure.</title>
        <authorList>
            <person name="Ferrer M."/>
            <person name="Ruiz A."/>
            <person name="Lanza F."/>
            <person name="Haange S.B."/>
            <person name="Oberbach A."/>
            <person name="Till H."/>
            <person name="Bargiela R."/>
            <person name="Campoy C."/>
            <person name="Segura M.T."/>
            <person name="Richter M."/>
            <person name="von Bergen M."/>
            <person name="Seifert J."/>
            <person name="Suarez A."/>
        </authorList>
    </citation>
    <scope>NUCLEOTIDE SEQUENCE</scope>
</reference>
<keyword evidence="1" id="KW-0732">Signal</keyword>
<dbReference type="SUPFAM" id="SSF53850">
    <property type="entry name" value="Periplasmic binding protein-like II"/>
    <property type="match status" value="1"/>
</dbReference>
<protein>
    <submittedName>
        <fullName evidence="3">Extracellular solute-binding protein, family 3</fullName>
    </submittedName>
</protein>
<dbReference type="InterPro" id="IPR001638">
    <property type="entry name" value="Solute-binding_3/MltF_N"/>
</dbReference>
<dbReference type="Gene3D" id="3.40.190.10">
    <property type="entry name" value="Periplasmic binding protein-like II"/>
    <property type="match status" value="2"/>
</dbReference>
<feature type="domain" description="Solute-binding protein family 3/N-terminal" evidence="2">
    <location>
        <begin position="19"/>
        <end position="236"/>
    </location>
</feature>
<organism evidence="3">
    <name type="scientific">human gut metagenome</name>
    <dbReference type="NCBI Taxonomy" id="408170"/>
    <lineage>
        <taxon>unclassified sequences</taxon>
        <taxon>metagenomes</taxon>
        <taxon>organismal metagenomes</taxon>
    </lineage>
</organism>
<dbReference type="PANTHER" id="PTHR35936:SF19">
    <property type="entry name" value="AMINO-ACID-BINDING PROTEIN YXEM-RELATED"/>
    <property type="match status" value="1"/>
</dbReference>
<feature type="non-terminal residue" evidence="3">
    <location>
        <position position="1"/>
    </location>
</feature>
<sequence>TTTATADTTASTASADAKKVKVGISAENKPYSYMNENEEYEGYEYAILCEVQNRIGDQYNMDIVMDEWTNLLVGIDTGNYAAAGGSFGYKEERAEKYSYSAVPIVNADKFYIGYLKGRTDITDMASLAGKTVATTPGLLAETIVLDWNAAHPDEEIHLEYPDGYETISAGIKNGLYDAYIASSIEMLNFNAQYDNFMDVSKDSVYQSDNGGIYFLFSKNETDFQTAFDTALAEMKE</sequence>
<evidence type="ECO:0000313" key="3">
    <source>
        <dbReference type="EMBL" id="EKC63858.1"/>
    </source>
</evidence>
<evidence type="ECO:0000256" key="1">
    <source>
        <dbReference type="ARBA" id="ARBA00022729"/>
    </source>
</evidence>
<gene>
    <name evidence="3" type="ORF">OBE_07243</name>
</gene>
<comment type="caution">
    <text evidence="3">The sequence shown here is derived from an EMBL/GenBank/DDBJ whole genome shotgun (WGS) entry which is preliminary data.</text>
</comment>
<accession>K1T1V0</accession>
<dbReference type="SMART" id="SM00062">
    <property type="entry name" value="PBPb"/>
    <property type="match status" value="1"/>
</dbReference>
<evidence type="ECO:0000259" key="2">
    <source>
        <dbReference type="SMART" id="SM00062"/>
    </source>
</evidence>